<reference evidence="9 10" key="1">
    <citation type="submission" date="2015-03" db="EMBL/GenBank/DDBJ databases">
        <title>RNA-seq based gene annotation and comparative genomics of four Zymoseptoria species reveal species-specific pathogenicity related genes and transposable element activity.</title>
        <authorList>
            <person name="Grandaubert J."/>
            <person name="Bhattacharyya A."/>
            <person name="Stukenbrock E.H."/>
        </authorList>
    </citation>
    <scope>NUCLEOTIDE SEQUENCE [LARGE SCALE GENOMIC DNA]</scope>
    <source>
        <strain evidence="9 10">Zb18110</strain>
    </source>
</reference>
<organism evidence="9 10">
    <name type="scientific">Zymoseptoria brevis</name>
    <dbReference type="NCBI Taxonomy" id="1047168"/>
    <lineage>
        <taxon>Eukaryota</taxon>
        <taxon>Fungi</taxon>
        <taxon>Dikarya</taxon>
        <taxon>Ascomycota</taxon>
        <taxon>Pezizomycotina</taxon>
        <taxon>Dothideomycetes</taxon>
        <taxon>Dothideomycetidae</taxon>
        <taxon>Mycosphaerellales</taxon>
        <taxon>Mycosphaerellaceae</taxon>
        <taxon>Zymoseptoria</taxon>
    </lineage>
</organism>
<comment type="caution">
    <text evidence="9">The sequence shown here is derived from an EMBL/GenBank/DDBJ whole genome shotgun (WGS) entry which is preliminary data.</text>
</comment>
<evidence type="ECO:0000256" key="7">
    <source>
        <dbReference type="SAM" id="MobiDB-lite"/>
    </source>
</evidence>
<proteinExistence type="predicted"/>
<dbReference type="OrthoDB" id="3650759at2759"/>
<dbReference type="InterPro" id="IPR000719">
    <property type="entry name" value="Prot_kinase_dom"/>
</dbReference>
<evidence type="ECO:0000256" key="3">
    <source>
        <dbReference type="ARBA" id="ARBA00022741"/>
    </source>
</evidence>
<dbReference type="Proteomes" id="UP000033647">
    <property type="component" value="Unassembled WGS sequence"/>
</dbReference>
<evidence type="ECO:0000256" key="6">
    <source>
        <dbReference type="SAM" id="Coils"/>
    </source>
</evidence>
<dbReference type="PROSITE" id="PS50011">
    <property type="entry name" value="PROTEIN_KINASE_DOM"/>
    <property type="match status" value="1"/>
</dbReference>
<dbReference type="Gene3D" id="1.10.510.10">
    <property type="entry name" value="Transferase(Phosphotransferase) domain 1"/>
    <property type="match status" value="1"/>
</dbReference>
<evidence type="ECO:0000256" key="5">
    <source>
        <dbReference type="ARBA" id="ARBA00022840"/>
    </source>
</evidence>
<dbReference type="GO" id="GO:0005524">
    <property type="term" value="F:ATP binding"/>
    <property type="evidence" value="ECO:0007669"/>
    <property type="project" value="UniProtKB-KW"/>
</dbReference>
<dbReference type="SMART" id="SM00220">
    <property type="entry name" value="S_TKc"/>
    <property type="match status" value="1"/>
</dbReference>
<dbReference type="EC" id="2.7.11.1" evidence="1"/>
<evidence type="ECO:0000313" key="10">
    <source>
        <dbReference type="Proteomes" id="UP000033647"/>
    </source>
</evidence>
<dbReference type="AlphaFoldDB" id="A0A0F4GXX2"/>
<keyword evidence="6" id="KW-0175">Coiled coil</keyword>
<keyword evidence="3" id="KW-0547">Nucleotide-binding</keyword>
<feature type="region of interest" description="Disordered" evidence="7">
    <location>
        <begin position="94"/>
        <end position="137"/>
    </location>
</feature>
<dbReference type="EMBL" id="LAFY01000268">
    <property type="protein sequence ID" value="KJY01888.1"/>
    <property type="molecule type" value="Genomic_DNA"/>
</dbReference>
<dbReference type="InterPro" id="IPR008271">
    <property type="entry name" value="Ser/Thr_kinase_AS"/>
</dbReference>
<keyword evidence="4" id="KW-0418">Kinase</keyword>
<feature type="domain" description="Protein kinase" evidence="8">
    <location>
        <begin position="153"/>
        <end position="496"/>
    </location>
</feature>
<evidence type="ECO:0000256" key="4">
    <source>
        <dbReference type="ARBA" id="ARBA00022777"/>
    </source>
</evidence>
<accession>A0A0F4GXX2</accession>
<dbReference type="GO" id="GO:0004674">
    <property type="term" value="F:protein serine/threonine kinase activity"/>
    <property type="evidence" value="ECO:0007669"/>
    <property type="project" value="UniProtKB-EC"/>
</dbReference>
<dbReference type="PANTHER" id="PTHR43671">
    <property type="entry name" value="SERINE/THREONINE-PROTEIN KINASE NEK"/>
    <property type="match status" value="1"/>
</dbReference>
<evidence type="ECO:0000313" key="9">
    <source>
        <dbReference type="EMBL" id="KJY01888.1"/>
    </source>
</evidence>
<gene>
    <name evidence="9" type="ORF">TI39_contig276g00006</name>
</gene>
<dbReference type="InterPro" id="IPR050660">
    <property type="entry name" value="NEK_Ser/Thr_kinase"/>
</dbReference>
<protein>
    <recommendedName>
        <fullName evidence="1">non-specific serine/threonine protein kinase</fullName>
        <ecNumber evidence="1">2.7.11.1</ecNumber>
    </recommendedName>
</protein>
<dbReference type="SUPFAM" id="SSF56112">
    <property type="entry name" value="Protein kinase-like (PK-like)"/>
    <property type="match status" value="1"/>
</dbReference>
<keyword evidence="2" id="KW-0808">Transferase</keyword>
<dbReference type="PANTHER" id="PTHR43671:SF13">
    <property type="entry name" value="SERINE_THREONINE-PROTEIN KINASE NEK2"/>
    <property type="match status" value="1"/>
</dbReference>
<feature type="coiled-coil region" evidence="6">
    <location>
        <begin position="538"/>
        <end position="568"/>
    </location>
</feature>
<evidence type="ECO:0000259" key="8">
    <source>
        <dbReference type="PROSITE" id="PS50011"/>
    </source>
</evidence>
<dbReference type="PROSITE" id="PS00108">
    <property type="entry name" value="PROTEIN_KINASE_ST"/>
    <property type="match status" value="1"/>
</dbReference>
<dbReference type="InterPro" id="IPR011009">
    <property type="entry name" value="Kinase-like_dom_sf"/>
</dbReference>
<feature type="compositionally biased region" description="Basic and acidic residues" evidence="7">
    <location>
        <begin position="94"/>
        <end position="109"/>
    </location>
</feature>
<sequence length="576" mass="64883">MVQPAKWTTFLKRNIRQARANNNGNYAAALAEVSASWRVVKAQRTQTQANALQELARIQAEALQEAARNRPEALEAARIQEEADQEAARIQEEADQRVAQRQENNRRLAEATQKQNAENAERAQAIDNDLMGREGDDEIMPTADELRGDALWKGGLTIGGRGGVNAVSVWVRLDPAGLVRDRAVVKRTSVKKLADWKDGTKWSGDIRDVENRQHMDYVLHKRLCDVPNGGTNFATLRGYRNFPEDHQYQVIGEYYDAESLEVMLYKYHSEFQHQDTISPIPNAKVLPAGTPIVPEPVVWRMLEQLLRAVLVMEQGSLDGPVEGWQQVVHRDLKPDNVFLATTTDSNYPNVKLSDFEFAVETSTTDGFNPQVLRRDDAGHQGWRPMELRTDDQQEKILEQEKEDTGEEYRSLINEQILAAANLWGVGAIIYQVMHSGWSFDPPNMTKPNDPMWVNWNPSIENSYSTALVDIVKTCLMHEPAQRGTAREKLDVIDGTVDGDEKADRLRLARDGAAVDEDGPHAAFEYPEPDGRFAVGADYFKAEREAQRARDQAEKNRQSTAELAALTQKYMPPAAQE</sequence>
<name>A0A0F4GXX2_9PEZI</name>
<evidence type="ECO:0000256" key="2">
    <source>
        <dbReference type="ARBA" id="ARBA00022679"/>
    </source>
</evidence>
<keyword evidence="10" id="KW-1185">Reference proteome</keyword>
<evidence type="ECO:0000256" key="1">
    <source>
        <dbReference type="ARBA" id="ARBA00012513"/>
    </source>
</evidence>
<keyword evidence="5" id="KW-0067">ATP-binding</keyword>